<dbReference type="Pfam" id="PF00294">
    <property type="entry name" value="PfkB"/>
    <property type="match status" value="1"/>
</dbReference>
<accession>A0A7V3YM41</accession>
<sequence length="336" mass="36759">MCSTTSYRDSITCFGELLVDFFADPPGTSLEEATAFIPVPGGAPANVAVGVARLGQRSAFMGKVGDDAFGCKLARVLQENGVDTGGLRFDRQVRTTCAFIAQPTKEHQEFLFFRNPGADMMFDESDIDVALLERTRIFHFGSLSLTTDPIRRALWSILKFLEKQGTLLSFDVNYRPTLWKSREDAFRAIWEILPRIDLLKVNEEELRLLTGKSDVEEGIQIFLQAGVKNVVVTLGREGAFFGNRKGMGHVSGFPVAVVDTTGCGDSFVAGVLSRLSDDPIPSSKEFEKIVFFANACAALTALKKGVIPALPTGDQVESFLSEWERGGIRGYGTGYS</sequence>
<dbReference type="SUPFAM" id="SSF53613">
    <property type="entry name" value="Ribokinase-like"/>
    <property type="match status" value="1"/>
</dbReference>
<dbReference type="GO" id="GO:0006000">
    <property type="term" value="P:fructose metabolic process"/>
    <property type="evidence" value="ECO:0007669"/>
    <property type="project" value="UniProtKB-ARBA"/>
</dbReference>
<dbReference type="GO" id="GO:0008865">
    <property type="term" value="F:fructokinase activity"/>
    <property type="evidence" value="ECO:0007669"/>
    <property type="project" value="UniProtKB-ARBA"/>
</dbReference>
<dbReference type="InterPro" id="IPR011611">
    <property type="entry name" value="PfkB_dom"/>
</dbReference>
<evidence type="ECO:0000256" key="1">
    <source>
        <dbReference type="ARBA" id="ARBA00010688"/>
    </source>
</evidence>
<proteinExistence type="inferred from homology"/>
<keyword evidence="2" id="KW-0808">Transferase</keyword>
<dbReference type="PROSITE" id="PS00583">
    <property type="entry name" value="PFKB_KINASES_1"/>
    <property type="match status" value="1"/>
</dbReference>
<dbReference type="AlphaFoldDB" id="A0A7V3YM41"/>
<keyword evidence="3" id="KW-0547">Nucleotide-binding</keyword>
<dbReference type="CDD" id="cd01167">
    <property type="entry name" value="bac_FRK"/>
    <property type="match status" value="1"/>
</dbReference>
<evidence type="ECO:0000256" key="2">
    <source>
        <dbReference type="ARBA" id="ARBA00022679"/>
    </source>
</evidence>
<keyword evidence="5" id="KW-0067">ATP-binding</keyword>
<dbReference type="InterPro" id="IPR029056">
    <property type="entry name" value="Ribokinase-like"/>
</dbReference>
<comment type="caution">
    <text evidence="7">The sequence shown here is derived from an EMBL/GenBank/DDBJ whole genome shotgun (WGS) entry which is preliminary data.</text>
</comment>
<dbReference type="EMBL" id="DTEN01000233">
    <property type="protein sequence ID" value="HGI75208.1"/>
    <property type="molecule type" value="Genomic_DNA"/>
</dbReference>
<dbReference type="InterPro" id="IPR002173">
    <property type="entry name" value="Carboh/pur_kinase_PfkB_CS"/>
</dbReference>
<name>A0A7V3YM41_9BACT</name>
<dbReference type="Gene3D" id="3.40.1190.20">
    <property type="match status" value="1"/>
</dbReference>
<evidence type="ECO:0000256" key="3">
    <source>
        <dbReference type="ARBA" id="ARBA00022741"/>
    </source>
</evidence>
<dbReference type="PANTHER" id="PTHR43085:SF1">
    <property type="entry name" value="PSEUDOURIDINE KINASE-RELATED"/>
    <property type="match status" value="1"/>
</dbReference>
<evidence type="ECO:0000256" key="4">
    <source>
        <dbReference type="ARBA" id="ARBA00022777"/>
    </source>
</evidence>
<dbReference type="InterPro" id="IPR050306">
    <property type="entry name" value="PfkB_Carbo_kinase"/>
</dbReference>
<evidence type="ECO:0000259" key="6">
    <source>
        <dbReference type="Pfam" id="PF00294"/>
    </source>
</evidence>
<dbReference type="InterPro" id="IPR002139">
    <property type="entry name" value="Ribo/fructo_kinase"/>
</dbReference>
<keyword evidence="4 7" id="KW-0418">Kinase</keyword>
<evidence type="ECO:0000256" key="5">
    <source>
        <dbReference type="ARBA" id="ARBA00022840"/>
    </source>
</evidence>
<comment type="similarity">
    <text evidence="1">Belongs to the carbohydrate kinase PfkB family.</text>
</comment>
<protein>
    <submittedName>
        <fullName evidence="7">Carbohydrate kinase</fullName>
    </submittedName>
</protein>
<evidence type="ECO:0000313" key="7">
    <source>
        <dbReference type="EMBL" id="HGI75208.1"/>
    </source>
</evidence>
<feature type="domain" description="Carbohydrate kinase PfkB" evidence="6">
    <location>
        <begin position="10"/>
        <end position="312"/>
    </location>
</feature>
<reference evidence="7" key="1">
    <citation type="journal article" date="2020" name="mSystems">
        <title>Genome- and Community-Level Interaction Insights into Carbon Utilization and Element Cycling Functions of Hydrothermarchaeota in Hydrothermal Sediment.</title>
        <authorList>
            <person name="Zhou Z."/>
            <person name="Liu Y."/>
            <person name="Xu W."/>
            <person name="Pan J."/>
            <person name="Luo Z.H."/>
            <person name="Li M."/>
        </authorList>
    </citation>
    <scope>NUCLEOTIDE SEQUENCE [LARGE SCALE GENOMIC DNA]</scope>
    <source>
        <strain evidence="7">SpSt-716</strain>
    </source>
</reference>
<organism evidence="7">
    <name type="scientific">Candidatus Caldatribacterium californiense</name>
    <dbReference type="NCBI Taxonomy" id="1454726"/>
    <lineage>
        <taxon>Bacteria</taxon>
        <taxon>Pseudomonadati</taxon>
        <taxon>Atribacterota</taxon>
        <taxon>Atribacteria</taxon>
        <taxon>Atribacterales</taxon>
        <taxon>Candidatus Caldatribacteriaceae</taxon>
        <taxon>Candidatus Caldatribacterium</taxon>
    </lineage>
</organism>
<gene>
    <name evidence="7" type="ORF">ENU96_06000</name>
</gene>
<dbReference type="PRINTS" id="PR00990">
    <property type="entry name" value="RIBOKINASE"/>
</dbReference>
<dbReference type="PANTHER" id="PTHR43085">
    <property type="entry name" value="HEXOKINASE FAMILY MEMBER"/>
    <property type="match status" value="1"/>
</dbReference>
<dbReference type="GO" id="GO:0005524">
    <property type="term" value="F:ATP binding"/>
    <property type="evidence" value="ECO:0007669"/>
    <property type="project" value="UniProtKB-KW"/>
</dbReference>